<protein>
    <submittedName>
        <fullName evidence="2">Uncharacterized protein</fullName>
    </submittedName>
</protein>
<keyword evidence="1" id="KW-0175">Coiled coil</keyword>
<accession>A0AAD5S8I9</accession>
<dbReference type="AlphaFoldDB" id="A0AAD5S8I9"/>
<evidence type="ECO:0000256" key="1">
    <source>
        <dbReference type="SAM" id="Coils"/>
    </source>
</evidence>
<evidence type="ECO:0000313" key="3">
    <source>
        <dbReference type="Proteomes" id="UP001212841"/>
    </source>
</evidence>
<name>A0AAD5S8I9_9FUNG</name>
<feature type="coiled-coil region" evidence="1">
    <location>
        <begin position="330"/>
        <end position="378"/>
    </location>
</feature>
<comment type="caution">
    <text evidence="2">The sequence shown here is derived from an EMBL/GenBank/DDBJ whole genome shotgun (WGS) entry which is preliminary data.</text>
</comment>
<sequence length="460" mass="53095">MSTMSHSKSQKEETLKSIFIRLEIEKEELITTAIEREEDLKAVEVARCAIAAEIQKRRKLEVELEVVQSQVKFEQEIQEQKEKELIEELKREREKVEELELKVKALHAMRLDEKAIAEETLAVEKGKFEHLLGEEREKVRKLVVTMKDDKHAASVNRKKLEIEVATKVDEIKYLKDALRKAETIRLDQYHYVRESLKSLQEERNASVIAVAEMKMKVEELSNAATDAEELRKTVKGRDDEVKILQSAVAELQKEKAEKDKEIEFLQERCEEAAPAQWHAYEVIEGLKKKNAALEFELGAAVKEGNGEKAGYSEAFVIDLQERGFASEKGRMKALLEVERLQAIITEAEKMVLEKDRKLRDMEEDAGQLRKDLKEIEQESETMMGSIIRGEKEKTGMKEEMRKMDLFIVSMEEDGTVLQHKLEDVEGRLGTVQALYESMVMRELQLEGEVERLVESSGEDW</sequence>
<evidence type="ECO:0000313" key="2">
    <source>
        <dbReference type="EMBL" id="KAJ3047343.1"/>
    </source>
</evidence>
<proteinExistence type="predicted"/>
<feature type="coiled-coil region" evidence="1">
    <location>
        <begin position="210"/>
        <end position="303"/>
    </location>
</feature>
<organism evidence="2 3">
    <name type="scientific">Rhizophlyctis rosea</name>
    <dbReference type="NCBI Taxonomy" id="64517"/>
    <lineage>
        <taxon>Eukaryota</taxon>
        <taxon>Fungi</taxon>
        <taxon>Fungi incertae sedis</taxon>
        <taxon>Chytridiomycota</taxon>
        <taxon>Chytridiomycota incertae sedis</taxon>
        <taxon>Chytridiomycetes</taxon>
        <taxon>Rhizophlyctidales</taxon>
        <taxon>Rhizophlyctidaceae</taxon>
        <taxon>Rhizophlyctis</taxon>
    </lineage>
</organism>
<reference evidence="2" key="1">
    <citation type="submission" date="2020-05" db="EMBL/GenBank/DDBJ databases">
        <title>Phylogenomic resolution of chytrid fungi.</title>
        <authorList>
            <person name="Stajich J.E."/>
            <person name="Amses K."/>
            <person name="Simmons R."/>
            <person name="Seto K."/>
            <person name="Myers J."/>
            <person name="Bonds A."/>
            <person name="Quandt C.A."/>
            <person name="Barry K."/>
            <person name="Liu P."/>
            <person name="Grigoriev I."/>
            <person name="Longcore J.E."/>
            <person name="James T.Y."/>
        </authorList>
    </citation>
    <scope>NUCLEOTIDE SEQUENCE</scope>
    <source>
        <strain evidence="2">JEL0318</strain>
    </source>
</reference>
<feature type="coiled-coil region" evidence="1">
    <location>
        <begin position="50"/>
        <end position="109"/>
    </location>
</feature>
<dbReference type="Proteomes" id="UP001212841">
    <property type="component" value="Unassembled WGS sequence"/>
</dbReference>
<keyword evidence="3" id="KW-1185">Reference proteome</keyword>
<dbReference type="EMBL" id="JADGJD010000979">
    <property type="protein sequence ID" value="KAJ3047343.1"/>
    <property type="molecule type" value="Genomic_DNA"/>
</dbReference>
<gene>
    <name evidence="2" type="ORF">HK097_011609</name>
</gene>